<organism evidence="3 4">
    <name type="scientific">Flectobacillus roseus</name>
    <dbReference type="NCBI Taxonomy" id="502259"/>
    <lineage>
        <taxon>Bacteria</taxon>
        <taxon>Pseudomonadati</taxon>
        <taxon>Bacteroidota</taxon>
        <taxon>Cytophagia</taxon>
        <taxon>Cytophagales</taxon>
        <taxon>Flectobacillaceae</taxon>
        <taxon>Flectobacillus</taxon>
    </lineage>
</organism>
<keyword evidence="4" id="KW-1185">Reference proteome</keyword>
<proteinExistence type="predicted"/>
<comment type="caution">
    <text evidence="3">The sequence shown here is derived from an EMBL/GenBank/DDBJ whole genome shotgun (WGS) entry which is preliminary data.</text>
</comment>
<evidence type="ECO:0000256" key="1">
    <source>
        <dbReference type="SAM" id="MobiDB-lite"/>
    </source>
</evidence>
<dbReference type="Proteomes" id="UP001236507">
    <property type="component" value="Unassembled WGS sequence"/>
</dbReference>
<dbReference type="SUPFAM" id="SSF109604">
    <property type="entry name" value="HD-domain/PDEase-like"/>
    <property type="match status" value="1"/>
</dbReference>
<sequence length="197" mass="22769">MNLALARIHILERLTTELSSDFSYHHVNHTLAVEKRAREIALSEGIVDEESLILLSTACFFHDAGFLISYDQHEDFSCQIAEEILPQYDYTSAQINLVKHLIQATKIPQSPDDLLSNILCDADLDYLGGSNYYAIVETLHQELTHFKRLDPSQDWTQIQIDFLEKHSYFTPTNQKERTEEKKKRIEELRSQKNTSIG</sequence>
<dbReference type="RefSeq" id="WP_283346622.1">
    <property type="nucleotide sequence ID" value="NZ_JASHIF010000028.1"/>
</dbReference>
<feature type="region of interest" description="Disordered" evidence="1">
    <location>
        <begin position="171"/>
        <end position="197"/>
    </location>
</feature>
<dbReference type="EMBL" id="JASHIF010000028">
    <property type="protein sequence ID" value="MDI9862356.1"/>
    <property type="molecule type" value="Genomic_DNA"/>
</dbReference>
<evidence type="ECO:0000313" key="4">
    <source>
        <dbReference type="Proteomes" id="UP001236507"/>
    </source>
</evidence>
<dbReference type="InterPro" id="IPR006674">
    <property type="entry name" value="HD_domain"/>
</dbReference>
<name>A0ABT6YFH9_9BACT</name>
<dbReference type="Pfam" id="PF01966">
    <property type="entry name" value="HD"/>
    <property type="match status" value="1"/>
</dbReference>
<evidence type="ECO:0000313" key="3">
    <source>
        <dbReference type="EMBL" id="MDI9862356.1"/>
    </source>
</evidence>
<dbReference type="Gene3D" id="1.10.3210.10">
    <property type="entry name" value="Hypothetical protein af1432"/>
    <property type="match status" value="1"/>
</dbReference>
<feature type="domain" description="HD/PDEase" evidence="2">
    <location>
        <begin position="22"/>
        <end position="136"/>
    </location>
</feature>
<dbReference type="SMART" id="SM00471">
    <property type="entry name" value="HDc"/>
    <property type="match status" value="1"/>
</dbReference>
<evidence type="ECO:0000259" key="2">
    <source>
        <dbReference type="SMART" id="SM00471"/>
    </source>
</evidence>
<reference evidence="3 4" key="1">
    <citation type="submission" date="2023-05" db="EMBL/GenBank/DDBJ databases">
        <title>Novel species of genus Flectobacillus isolated from stream in China.</title>
        <authorList>
            <person name="Lu H."/>
        </authorList>
    </citation>
    <scope>NUCLEOTIDE SEQUENCE [LARGE SCALE GENOMIC DNA]</scope>
    <source>
        <strain evidence="3 4">KCTC 42575</strain>
    </source>
</reference>
<accession>A0ABT6YFH9</accession>
<feature type="compositionally biased region" description="Basic and acidic residues" evidence="1">
    <location>
        <begin position="174"/>
        <end position="190"/>
    </location>
</feature>
<protein>
    <submittedName>
        <fullName evidence="3">HD domain-containing protein</fullName>
    </submittedName>
</protein>
<dbReference type="InterPro" id="IPR003607">
    <property type="entry name" value="HD/PDEase_dom"/>
</dbReference>
<gene>
    <name evidence="3" type="ORF">QM524_24245</name>
</gene>